<dbReference type="EMBL" id="CP002363">
    <property type="protein sequence ID" value="ADV64332.1"/>
    <property type="molecule type" value="Genomic_DNA"/>
</dbReference>
<evidence type="ECO:0000313" key="2">
    <source>
        <dbReference type="Proteomes" id="UP000001068"/>
    </source>
</evidence>
<dbReference type="STRING" id="765177.Desmu_0013"/>
<sequence length="94" mass="10176" precursor="true">MLTGAGGMRVTLVVLGRASDYAGVNMAELELPENSTLKDAIRALSERTNPVLYERYINGHYIFVTLVNGKPVLSPETPLKDGDRITLVTPEMGG</sequence>
<evidence type="ECO:0000313" key="1">
    <source>
        <dbReference type="EMBL" id="ADV64332.1"/>
    </source>
</evidence>
<reference evidence="1 2" key="2">
    <citation type="journal article" date="2011" name="Stand. Genomic Sci.">
        <title>Complete genome sequence of Desulfurococcus mucosus type strain (O7/1).</title>
        <authorList>
            <person name="Wirth R."/>
            <person name="Chertkov O."/>
            <person name="Held B."/>
            <person name="Lapidus A."/>
            <person name="Nolan M."/>
            <person name="Lucas S."/>
            <person name="Hammon N."/>
            <person name="Deshpande S."/>
            <person name="Cheng J.F."/>
            <person name="Tapia R."/>
            <person name="Han C."/>
            <person name="Goodwin L."/>
            <person name="Pitluck S."/>
            <person name="Liolios K."/>
            <person name="Ioanna P."/>
            <person name="Ivanova N."/>
            <person name="Mavromatis K."/>
            <person name="Mikhailova N."/>
            <person name="Pati A."/>
            <person name="Chen A."/>
            <person name="Palaniappan K."/>
            <person name="Land M."/>
            <person name="Hauser L."/>
            <person name="Chang Y.J."/>
            <person name="Jeffries C.D."/>
            <person name="Bilek Y."/>
            <person name="Hader T."/>
            <person name="Rohde M."/>
            <person name="Spring S."/>
            <person name="Sikorski J."/>
            <person name="Goker M."/>
            <person name="Woyke T."/>
            <person name="Bristow J."/>
            <person name="Eisen J.A."/>
            <person name="Markowitz V."/>
            <person name="Hugenholtz P."/>
            <person name="Kyrpides N.C."/>
            <person name="Klenk H.P."/>
        </authorList>
    </citation>
    <scope>NUCLEOTIDE SEQUENCE [LARGE SCALE GENOMIC DNA]</scope>
    <source>
        <strain evidence="2">ATCC 35584 / DSM 2162 / JCM 9187 / O7/1</strain>
    </source>
</reference>
<dbReference type="SUPFAM" id="SSF54285">
    <property type="entry name" value="MoaD/ThiS"/>
    <property type="match status" value="1"/>
</dbReference>
<proteinExistence type="predicted"/>
<dbReference type="Gene3D" id="3.10.20.30">
    <property type="match status" value="1"/>
</dbReference>
<dbReference type="Proteomes" id="UP000001068">
    <property type="component" value="Chromosome"/>
</dbReference>
<dbReference type="CDD" id="cd17506">
    <property type="entry name" value="Ubl_SAMP2_like"/>
    <property type="match status" value="1"/>
</dbReference>
<dbReference type="eggNOG" id="arCOG00536">
    <property type="taxonomic scope" value="Archaea"/>
</dbReference>
<protein>
    <submittedName>
        <fullName evidence="1">ThiamineS protein</fullName>
    </submittedName>
</protein>
<dbReference type="Pfam" id="PF02597">
    <property type="entry name" value="ThiS"/>
    <property type="match status" value="1"/>
</dbReference>
<dbReference type="KEGG" id="dmu:Desmu_0013"/>
<dbReference type="InterPro" id="IPR012675">
    <property type="entry name" value="Beta-grasp_dom_sf"/>
</dbReference>
<organism evidence="1 2">
    <name type="scientific">Desulfurococcus mucosus (strain ATCC 35584 / DSM 2162 / JCM 9187 / O7/1)</name>
    <dbReference type="NCBI Taxonomy" id="765177"/>
    <lineage>
        <taxon>Archaea</taxon>
        <taxon>Thermoproteota</taxon>
        <taxon>Thermoprotei</taxon>
        <taxon>Desulfurococcales</taxon>
        <taxon>Desulfurococcaceae</taxon>
        <taxon>Desulfurococcus</taxon>
    </lineage>
</organism>
<dbReference type="AlphaFoldDB" id="E8RA54"/>
<keyword evidence="2" id="KW-1185">Reference proteome</keyword>
<accession>E8RA54</accession>
<gene>
    <name evidence="1" type="ordered locus">Desmu_0013</name>
</gene>
<name>E8RA54_DESM0</name>
<dbReference type="HOGENOM" id="CLU_2476192_0_0_2"/>
<reference evidence="2" key="1">
    <citation type="submission" date="2010-11" db="EMBL/GenBank/DDBJ databases">
        <title>The complete genome of Desulfurococcus mucosus DSM 2162.</title>
        <authorList>
            <consortium name="US DOE Joint Genome Institute (JGI-PGF)"/>
            <person name="Lucas S."/>
            <person name="Copeland A."/>
            <person name="Lapidus A."/>
            <person name="Bruce D."/>
            <person name="Goodwin L."/>
            <person name="Pitluck S."/>
            <person name="Kyrpides N."/>
            <person name="Mavromatis K."/>
            <person name="Pagani I."/>
            <person name="Ivanova N."/>
            <person name="Ovchinnikova G."/>
            <person name="Chertkov O."/>
            <person name="Held B."/>
            <person name="Brettin T."/>
            <person name="Detter J.C."/>
            <person name="Tapia R."/>
            <person name="Han C."/>
            <person name="Land M."/>
            <person name="Hauser L."/>
            <person name="Markowitz V."/>
            <person name="Cheng J.-F."/>
            <person name="Hugenholtz P."/>
            <person name="Woyke T."/>
            <person name="Wu D."/>
            <person name="Wirth R."/>
            <person name="Bilek Y."/>
            <person name="Hader T."/>
            <person name="Klenk H.-P."/>
            <person name="Eisen J.A."/>
        </authorList>
    </citation>
    <scope>NUCLEOTIDE SEQUENCE [LARGE SCALE GENOMIC DNA]</scope>
    <source>
        <strain evidence="2">ATCC 35584 / DSM 2162 / JCM 9187 / O7/1</strain>
    </source>
</reference>
<dbReference type="InterPro" id="IPR003749">
    <property type="entry name" value="ThiS/MoaD-like"/>
</dbReference>
<dbReference type="InterPro" id="IPR016155">
    <property type="entry name" value="Mopterin_synth/thiamin_S_b"/>
</dbReference>